<keyword evidence="6 12" id="KW-0028">Amino-acid biosynthesis</keyword>
<feature type="domain" description="Meso-diaminopimelate D-dehydrogenase C-terminal" evidence="15">
    <location>
        <begin position="124"/>
        <end position="178"/>
    </location>
</feature>
<evidence type="ECO:0000256" key="3">
    <source>
        <dbReference type="ARBA" id="ARBA00011738"/>
    </source>
</evidence>
<evidence type="ECO:0000256" key="4">
    <source>
        <dbReference type="ARBA" id="ARBA00012080"/>
    </source>
</evidence>
<feature type="binding site" evidence="13">
    <location>
        <position position="259"/>
    </location>
    <ligand>
        <name>substrate</name>
    </ligand>
</feature>
<dbReference type="EMBL" id="DXGI01000113">
    <property type="protein sequence ID" value="HIW78147.1"/>
    <property type="molecule type" value="Genomic_DNA"/>
</dbReference>
<evidence type="ECO:0000256" key="11">
    <source>
        <dbReference type="ARBA" id="ARBA00052023"/>
    </source>
</evidence>
<evidence type="ECO:0000259" key="15">
    <source>
        <dbReference type="Pfam" id="PF16654"/>
    </source>
</evidence>
<dbReference type="InterPro" id="IPR000683">
    <property type="entry name" value="Gfo/Idh/MocA-like_OxRdtase_N"/>
</dbReference>
<organism evidence="16 17">
    <name type="scientific">Candidatus Bilophila faecipullorum</name>
    <dbReference type="NCBI Taxonomy" id="2838482"/>
    <lineage>
        <taxon>Bacteria</taxon>
        <taxon>Pseudomonadati</taxon>
        <taxon>Thermodesulfobacteriota</taxon>
        <taxon>Desulfovibrionia</taxon>
        <taxon>Desulfovibrionales</taxon>
        <taxon>Desulfovibrionaceae</taxon>
        <taxon>Bilophila</taxon>
    </lineage>
</organism>
<evidence type="ECO:0000256" key="1">
    <source>
        <dbReference type="ARBA" id="ARBA00004896"/>
    </source>
</evidence>
<dbReference type="SUPFAM" id="SSF55347">
    <property type="entry name" value="Glyceraldehyde-3-phosphate dehydrogenase-like, C-terminal domain"/>
    <property type="match status" value="1"/>
</dbReference>
<feature type="binding site" evidence="13">
    <location>
        <position position="175"/>
    </location>
    <ligand>
        <name>substrate</name>
    </ligand>
</feature>
<feature type="domain" description="Gfo/Idh/MocA-like oxidoreductase N-terminal" evidence="14">
    <location>
        <begin position="3"/>
        <end position="89"/>
    </location>
</feature>
<dbReference type="InterPro" id="IPR032094">
    <property type="entry name" value="Meso-DAP_DH_C"/>
</dbReference>
<evidence type="ECO:0000256" key="13">
    <source>
        <dbReference type="PIRSR" id="PIRSR025648-1"/>
    </source>
</evidence>
<dbReference type="InterPro" id="IPR010190">
    <property type="entry name" value="Diaminopimelate_DH_Ddh"/>
</dbReference>
<comment type="similarity">
    <text evidence="2 12">Belongs to the diaminopimelate dehydrogenase family.</text>
</comment>
<sequence>MSIKAAVIGLGNIGRYAVEALEAAPDFTCVGVVRRKESLGTAPHDLRGVAEYASLADLEAVSGKPDVLLLCAPSRKIPEVAGDLLGKGYNTVDSFDIHDRIVETIGVLEAQAAKGGAVAVTAAGWDPGTDSAMRALFEAMVPVGTTFTNFGRGRSMGHSVAARALPGVADATSITIPLGGGRHSRLVYVVLEGGAAFEDVHAAIKADPYFAHDPLEVRQVTQEELPRVADASHGVLMERLGASGLTANQHLTFDMRIDNPALTAQVLVSSARAAVRLAQAGRPGAYTLIDVPPVLLLPGERMANIGRLV</sequence>
<reference evidence="16" key="1">
    <citation type="journal article" date="2021" name="PeerJ">
        <title>Extensive microbial diversity within the chicken gut microbiome revealed by metagenomics and culture.</title>
        <authorList>
            <person name="Gilroy R."/>
            <person name="Ravi A."/>
            <person name="Getino M."/>
            <person name="Pursley I."/>
            <person name="Horton D.L."/>
            <person name="Alikhan N.F."/>
            <person name="Baker D."/>
            <person name="Gharbi K."/>
            <person name="Hall N."/>
            <person name="Watson M."/>
            <person name="Adriaenssens E.M."/>
            <person name="Foster-Nyarko E."/>
            <person name="Jarju S."/>
            <person name="Secka A."/>
            <person name="Antonio M."/>
            <person name="Oren A."/>
            <person name="Chaudhuri R.R."/>
            <person name="La Ragione R."/>
            <person name="Hildebrand F."/>
            <person name="Pallen M.J."/>
        </authorList>
    </citation>
    <scope>NUCLEOTIDE SEQUENCE</scope>
    <source>
        <strain evidence="16">ChiSxjej5B17-1746</strain>
    </source>
</reference>
<evidence type="ECO:0000256" key="12">
    <source>
        <dbReference type="PIRNR" id="PIRNR025648"/>
    </source>
</evidence>
<dbReference type="InterPro" id="IPR036291">
    <property type="entry name" value="NAD(P)-bd_dom_sf"/>
</dbReference>
<accession>A0A9D1U877</accession>
<feature type="binding site" evidence="13">
    <location>
        <begin position="34"/>
        <end position="36"/>
    </location>
    <ligand>
        <name>NADP(+)</name>
        <dbReference type="ChEBI" id="CHEBI:58349"/>
    </ligand>
</feature>
<dbReference type="NCBIfam" id="TIGR01921">
    <property type="entry name" value="DAP-DH"/>
    <property type="match status" value="1"/>
</dbReference>
<evidence type="ECO:0000259" key="14">
    <source>
        <dbReference type="Pfam" id="PF01408"/>
    </source>
</evidence>
<protein>
    <recommendedName>
        <fullName evidence="5 12">Meso-diaminopimelate D-dehydrogenase</fullName>
        <shortName evidence="12">DAPDH</shortName>
        <shortName evidence="12">Meso-DAP dehydrogenase</shortName>
        <ecNumber evidence="4 12">1.4.1.16</ecNumber>
    </recommendedName>
</protein>
<dbReference type="GO" id="GO:0019877">
    <property type="term" value="P:diaminopimelate biosynthetic process"/>
    <property type="evidence" value="ECO:0007669"/>
    <property type="project" value="UniProtKB-UniRule"/>
</dbReference>
<evidence type="ECO:0000256" key="10">
    <source>
        <dbReference type="ARBA" id="ARBA00023154"/>
    </source>
</evidence>
<keyword evidence="13" id="KW-0547">Nucleotide-binding</keyword>
<dbReference type="Pfam" id="PF16654">
    <property type="entry name" value="DAPDH_C"/>
    <property type="match status" value="1"/>
</dbReference>
<dbReference type="Pfam" id="PF01408">
    <property type="entry name" value="GFO_IDH_MocA"/>
    <property type="match status" value="1"/>
</dbReference>
<comment type="catalytic activity">
    <reaction evidence="11 12">
        <text>meso-2,6-diaminopimelate + NADP(+) + H2O = (S)-2-amino-6-oxoheptanedioate + NH4(+) + NADPH + H(+)</text>
        <dbReference type="Rhea" id="RHEA:13561"/>
        <dbReference type="ChEBI" id="CHEBI:15377"/>
        <dbReference type="ChEBI" id="CHEBI:15378"/>
        <dbReference type="ChEBI" id="CHEBI:28938"/>
        <dbReference type="ChEBI" id="CHEBI:57783"/>
        <dbReference type="ChEBI" id="CHEBI:57791"/>
        <dbReference type="ChEBI" id="CHEBI:58349"/>
        <dbReference type="ChEBI" id="CHEBI:58556"/>
        <dbReference type="EC" id="1.4.1.16"/>
    </reaction>
</comment>
<keyword evidence="10 12" id="KW-0457">Lysine biosynthesis</keyword>
<dbReference type="EC" id="1.4.1.16" evidence="4 12"/>
<comment type="subunit">
    <text evidence="3 12">Homodimer.</text>
</comment>
<keyword evidence="7 12" id="KW-0521">NADP</keyword>
<evidence type="ECO:0000256" key="2">
    <source>
        <dbReference type="ARBA" id="ARBA00007442"/>
    </source>
</evidence>
<reference evidence="16" key="2">
    <citation type="submission" date="2021-04" db="EMBL/GenBank/DDBJ databases">
        <authorList>
            <person name="Gilroy R."/>
        </authorList>
    </citation>
    <scope>NUCLEOTIDE SEQUENCE</scope>
    <source>
        <strain evidence="16">ChiSxjej5B17-1746</strain>
    </source>
</reference>
<dbReference type="GO" id="GO:0047850">
    <property type="term" value="F:diaminopimelate dehydrogenase activity"/>
    <property type="evidence" value="ECO:0007669"/>
    <property type="project" value="UniProtKB-UniRule"/>
</dbReference>
<evidence type="ECO:0000256" key="6">
    <source>
        <dbReference type="ARBA" id="ARBA00022605"/>
    </source>
</evidence>
<gene>
    <name evidence="16" type="ORF">H9874_03255</name>
</gene>
<dbReference type="GO" id="GO:0000166">
    <property type="term" value="F:nucleotide binding"/>
    <property type="evidence" value="ECO:0007669"/>
    <property type="project" value="UniProtKB-KW"/>
</dbReference>
<comment type="caution">
    <text evidence="16">The sequence shown here is derived from an EMBL/GenBank/DDBJ whole genome shotgun (WGS) entry which is preliminary data.</text>
</comment>
<comment type="pathway">
    <text evidence="1 12">Amino-acid biosynthesis; L-lysine biosynthesis via DAP pathway; DL-2,6-diaminopimelate from (S)-tetrahydrodipicolinate: step 1/1.</text>
</comment>
<keyword evidence="9 12" id="KW-0560">Oxidoreductase</keyword>
<feature type="binding site" evidence="13">
    <location>
        <begin position="94"/>
        <end position="96"/>
    </location>
    <ligand>
        <name>NADP(+)</name>
        <dbReference type="ChEBI" id="CHEBI:58349"/>
    </ligand>
</feature>
<dbReference type="CDD" id="cd02270">
    <property type="entry name" value="meso-DAPDH_N"/>
    <property type="match status" value="1"/>
</dbReference>
<evidence type="ECO:0000313" key="16">
    <source>
        <dbReference type="EMBL" id="HIW78147.1"/>
    </source>
</evidence>
<feature type="binding site" evidence="13">
    <location>
        <position position="185"/>
    </location>
    <ligand>
        <name>substrate</name>
    </ligand>
</feature>
<dbReference type="Proteomes" id="UP000824264">
    <property type="component" value="Unassembled WGS sequence"/>
</dbReference>
<dbReference type="AlphaFoldDB" id="A0A9D1U877"/>
<keyword evidence="8 12" id="KW-0220">Diaminopimelate biosynthesis</keyword>
<name>A0A9D1U877_9BACT</name>
<evidence type="ECO:0000256" key="9">
    <source>
        <dbReference type="ARBA" id="ARBA00023002"/>
    </source>
</evidence>
<evidence type="ECO:0000313" key="17">
    <source>
        <dbReference type="Proteomes" id="UP000824264"/>
    </source>
</evidence>
<evidence type="ECO:0000256" key="8">
    <source>
        <dbReference type="ARBA" id="ARBA00022915"/>
    </source>
</evidence>
<evidence type="ECO:0000256" key="7">
    <source>
        <dbReference type="ARBA" id="ARBA00022857"/>
    </source>
</evidence>
<feature type="binding site" evidence="13">
    <location>
        <begin position="123"/>
        <end position="127"/>
    </location>
    <ligand>
        <name>NADP(+)</name>
        <dbReference type="ChEBI" id="CHEBI:58349"/>
    </ligand>
</feature>
<dbReference type="Gene3D" id="3.30.360.10">
    <property type="entry name" value="Dihydrodipicolinate Reductase, domain 2"/>
    <property type="match status" value="1"/>
</dbReference>
<proteinExistence type="inferred from homology"/>
<feature type="binding site" evidence="13">
    <location>
        <begin position="71"/>
        <end position="74"/>
    </location>
    <ligand>
        <name>NADP(+)</name>
        <dbReference type="ChEBI" id="CHEBI:58349"/>
    </ligand>
</feature>
<comment type="function">
    <text evidence="12">Catalyzes the reversible NADPH-dependent reductive amination of L-2-amino-6-oxopimelate, the acyclic form of L-tetrahydrodipicolinate, to generate the meso compound, D,L-2,6-diaminopimelate.</text>
</comment>
<dbReference type="PIRSF" id="PIRSF025648">
    <property type="entry name" value="DDH"/>
    <property type="match status" value="1"/>
</dbReference>
<feature type="binding site" evidence="13">
    <location>
        <position position="233"/>
    </location>
    <ligand>
        <name>substrate</name>
    </ligand>
</feature>
<dbReference type="SUPFAM" id="SSF51735">
    <property type="entry name" value="NAD(P)-binding Rossmann-fold domains"/>
    <property type="match status" value="1"/>
</dbReference>
<evidence type="ECO:0000256" key="5">
    <source>
        <dbReference type="ARBA" id="ARBA00021654"/>
    </source>
</evidence>
<dbReference type="GO" id="GO:0009089">
    <property type="term" value="P:lysine biosynthetic process via diaminopimelate"/>
    <property type="evidence" value="ECO:0007669"/>
    <property type="project" value="UniProtKB-UniRule"/>
</dbReference>
<dbReference type="Gene3D" id="3.40.50.720">
    <property type="entry name" value="NAD(P)-binding Rossmann-like Domain"/>
    <property type="match status" value="1"/>
</dbReference>